<dbReference type="GO" id="GO:0046854">
    <property type="term" value="P:phosphatidylinositol phosphate biosynthetic process"/>
    <property type="evidence" value="ECO:0007669"/>
    <property type="project" value="TreeGrafter"/>
</dbReference>
<reference evidence="7" key="1">
    <citation type="submission" date="2025-08" db="UniProtKB">
        <authorList>
            <consortium name="RefSeq"/>
        </authorList>
    </citation>
    <scope>IDENTIFICATION</scope>
</reference>
<evidence type="ECO:0000313" key="7">
    <source>
        <dbReference type="RefSeq" id="XP_016929270.1"/>
    </source>
</evidence>
<accession>A0AB39Z6J6</accession>
<evidence type="ECO:0000256" key="5">
    <source>
        <dbReference type="SAM" id="MobiDB-lite"/>
    </source>
</evidence>
<dbReference type="AlphaFoldDB" id="A0AB39Z6J6"/>
<dbReference type="RefSeq" id="XP_016929270.1">
    <property type="nucleotide sequence ID" value="XM_017073781.4"/>
</dbReference>
<feature type="region of interest" description="Disordered" evidence="5">
    <location>
        <begin position="466"/>
        <end position="501"/>
    </location>
</feature>
<evidence type="ECO:0000256" key="2">
    <source>
        <dbReference type="ARBA" id="ARBA00022679"/>
    </source>
</evidence>
<dbReference type="GO" id="GO:0000828">
    <property type="term" value="F:inositol hexakisphosphate kinase activity"/>
    <property type="evidence" value="ECO:0007669"/>
    <property type="project" value="TreeGrafter"/>
</dbReference>
<dbReference type="CTD" id="37465"/>
<evidence type="ECO:0000256" key="1">
    <source>
        <dbReference type="ARBA" id="ARBA00007374"/>
    </source>
</evidence>
<feature type="compositionally biased region" description="Polar residues" evidence="5">
    <location>
        <begin position="91"/>
        <end position="123"/>
    </location>
</feature>
<dbReference type="EC" id="2.7.-.-" evidence="4"/>
<evidence type="ECO:0000256" key="3">
    <source>
        <dbReference type="ARBA" id="ARBA00022777"/>
    </source>
</evidence>
<dbReference type="PANTHER" id="PTHR12400">
    <property type="entry name" value="INOSITOL POLYPHOSPHATE KINASE"/>
    <property type="match status" value="1"/>
</dbReference>
<dbReference type="SUPFAM" id="SSF56104">
    <property type="entry name" value="SAICAR synthase-like"/>
    <property type="match status" value="1"/>
</dbReference>
<dbReference type="InterPro" id="IPR038286">
    <property type="entry name" value="IPK_sf"/>
</dbReference>
<dbReference type="Pfam" id="PF03770">
    <property type="entry name" value="IPK"/>
    <property type="match status" value="1"/>
</dbReference>
<feature type="compositionally biased region" description="Low complexity" evidence="5">
    <location>
        <begin position="124"/>
        <end position="138"/>
    </location>
</feature>
<dbReference type="GO" id="GO:0032958">
    <property type="term" value="P:inositol phosphate biosynthetic process"/>
    <property type="evidence" value="ECO:0007669"/>
    <property type="project" value="InterPro"/>
</dbReference>
<keyword evidence="6" id="KW-1185">Reference proteome</keyword>
<feature type="region of interest" description="Disordered" evidence="5">
    <location>
        <begin position="559"/>
        <end position="589"/>
    </location>
</feature>
<dbReference type="Proteomes" id="UP001652628">
    <property type="component" value="Chromosome 2R"/>
</dbReference>
<dbReference type="GeneID" id="108009439"/>
<dbReference type="InterPro" id="IPR005522">
    <property type="entry name" value="IPK"/>
</dbReference>
<feature type="compositionally biased region" description="Acidic residues" evidence="5">
    <location>
        <begin position="479"/>
        <end position="491"/>
    </location>
</feature>
<feature type="region of interest" description="Disordered" evidence="5">
    <location>
        <begin position="767"/>
        <end position="794"/>
    </location>
</feature>
<feature type="compositionally biased region" description="Basic and acidic residues" evidence="5">
    <location>
        <begin position="492"/>
        <end position="501"/>
    </location>
</feature>
<proteinExistence type="inferred from homology"/>
<dbReference type="GO" id="GO:0005634">
    <property type="term" value="C:nucleus"/>
    <property type="evidence" value="ECO:0007669"/>
    <property type="project" value="TreeGrafter"/>
</dbReference>
<dbReference type="Gene3D" id="3.30.470.160">
    <property type="entry name" value="Inositol polyphosphate kinase"/>
    <property type="match status" value="2"/>
</dbReference>
<gene>
    <name evidence="7" type="primary">Ip6k</name>
</gene>
<name>A0AB39Z6J6_DROSZ</name>
<sequence length="907" mass="98409">MVYFLGDWGMGDSDLSSYQQHVPNIQQPQRIHGHDLLLQQQQQQQQLPQQQQQQRQQQQQQQQQQLVAQISSSLSQLQPQLQLQFASGSSFLQQGTNPSPSNQQQHVGPVSSSSLVTANLQQLSVSSSNSSSSSSNNNATSGCNTPTKPQPQQQQLLLPEAAAPAAKSLKNPQLSKDLLDNEDEVALHPLSNQVGGHTRLLLLNQSTVIKPLNLRELDFYQNIPQDILKFVPKYKGVMQATTMGGVKLDKRYSPSFRDEAAAVPVRKMSASKRKRDEVLRMKVHKNGQAAEVIKSISQLDNTNKQYFLMLENITSQFRNPCILDLKMGTRQHGDDASAEKRSKQMAKCAASTSGSLGVRLCGMQTYLADLEQYAKRDKYWGRELNEGGFKTALHDFFHNGYRLRIRVIRKILQRLLQLRRVIEKQSSYRFYSCSLLIVYEGFEENPMAYPPSMGVDEWPEAPRSATVPGTVFDYHPENSIDEDDLEDEDEAGHEAGDELEGHDTDEDLHLVAADSGNASATNSSTGGDACNYDADASNDSSSLLNLATRRHLHKRGFAEAAARGVKQTAANNTTTDEEEEEEHPAAMPPPRSCGVMAAKAAAAAAAAGLAGKGQGAFIPISEETVFLDPEPALPSVTTSSPHSGDSWMNYSSNSSDDFSGLSEQIKAVASGRQTCNNSSDDASSDYESSIIGPTEAMFKRYKSQQSFDAAAAAESASSPPLTAGNSSISNGGTTVRSLVSPASSSASSLKSVKGAVKRLRCNDDDQQSAALGECDSREAKKSVSAVSSPAKTAPQLRSCESISTSISNPNSLLAGLLLDNNNEQRRNAALQHSSKSLDMSAPPTDDNQCFVDVRLIDFAHTAFVPRNGSMLPTPAAAPVHHGPDGGFLTGLDSLNRLLNEILAEERI</sequence>
<dbReference type="PANTHER" id="PTHR12400:SF21">
    <property type="entry name" value="KINASE"/>
    <property type="match status" value="1"/>
</dbReference>
<organism evidence="6 7">
    <name type="scientific">Drosophila suzukii</name>
    <name type="common">Spotted-wing drosophila fruit fly</name>
    <dbReference type="NCBI Taxonomy" id="28584"/>
    <lineage>
        <taxon>Eukaryota</taxon>
        <taxon>Metazoa</taxon>
        <taxon>Ecdysozoa</taxon>
        <taxon>Arthropoda</taxon>
        <taxon>Hexapoda</taxon>
        <taxon>Insecta</taxon>
        <taxon>Pterygota</taxon>
        <taxon>Neoptera</taxon>
        <taxon>Endopterygota</taxon>
        <taxon>Diptera</taxon>
        <taxon>Brachycera</taxon>
        <taxon>Muscomorpha</taxon>
        <taxon>Ephydroidea</taxon>
        <taxon>Drosophilidae</taxon>
        <taxon>Drosophila</taxon>
        <taxon>Sophophora</taxon>
    </lineage>
</organism>
<dbReference type="GO" id="GO:0005737">
    <property type="term" value="C:cytoplasm"/>
    <property type="evidence" value="ECO:0007669"/>
    <property type="project" value="TreeGrafter"/>
</dbReference>
<evidence type="ECO:0000313" key="6">
    <source>
        <dbReference type="Proteomes" id="UP001652628"/>
    </source>
</evidence>
<evidence type="ECO:0000256" key="4">
    <source>
        <dbReference type="RuleBase" id="RU363090"/>
    </source>
</evidence>
<feature type="region of interest" description="Disordered" evidence="5">
    <location>
        <begin position="91"/>
        <end position="155"/>
    </location>
</feature>
<protein>
    <recommendedName>
        <fullName evidence="4">Kinase</fullName>
        <ecNumber evidence="4">2.7.-.-</ecNumber>
    </recommendedName>
</protein>
<comment type="similarity">
    <text evidence="1 4">Belongs to the inositol phosphokinase (IPK) family.</text>
</comment>
<keyword evidence="3 4" id="KW-0418">Kinase</keyword>
<feature type="compositionally biased region" description="Low complexity" evidence="5">
    <location>
        <begin position="782"/>
        <end position="794"/>
    </location>
</feature>
<keyword evidence="2 4" id="KW-0808">Transferase</keyword>